<sequence length="208" mass="23647">MPFVGVIMTCYAATANRFGQNVGRFNKAVHYICIICSEGLLILRTYAIWQRNRILLIFLLIFAGLITATAVIMPHIDLKFTQQDFINPGGCIFETNRGEIFQYVLLAFYEIVLLFLTKLQHYRQYSSLVIDTLVWDNNTYMGSVISISVLNIIIGCLAPIQYIEIFNAAQLVIHSVVASRILFNLRECDKPENQMSFANALAEFQDST</sequence>
<comment type="caution">
    <text evidence="1">The sequence shown here is derived from an EMBL/GenBank/DDBJ whole genome shotgun (WGS) entry which is preliminary data.</text>
</comment>
<reference evidence="1" key="1">
    <citation type="journal article" date="2021" name="New Phytol.">
        <title>Evolutionary innovations through gain and loss of genes in the ectomycorrhizal Boletales.</title>
        <authorList>
            <person name="Wu G."/>
            <person name="Miyauchi S."/>
            <person name="Morin E."/>
            <person name="Kuo A."/>
            <person name="Drula E."/>
            <person name="Varga T."/>
            <person name="Kohler A."/>
            <person name="Feng B."/>
            <person name="Cao Y."/>
            <person name="Lipzen A."/>
            <person name="Daum C."/>
            <person name="Hundley H."/>
            <person name="Pangilinan J."/>
            <person name="Johnson J."/>
            <person name="Barry K."/>
            <person name="LaButti K."/>
            <person name="Ng V."/>
            <person name="Ahrendt S."/>
            <person name="Min B."/>
            <person name="Choi I.G."/>
            <person name="Park H."/>
            <person name="Plett J.M."/>
            <person name="Magnuson J."/>
            <person name="Spatafora J.W."/>
            <person name="Nagy L.G."/>
            <person name="Henrissat B."/>
            <person name="Grigoriev I.V."/>
            <person name="Yang Z.L."/>
            <person name="Xu J."/>
            <person name="Martin F.M."/>
        </authorList>
    </citation>
    <scope>NUCLEOTIDE SEQUENCE</scope>
    <source>
        <strain evidence="1">ATCC 28755</strain>
    </source>
</reference>
<keyword evidence="2" id="KW-1185">Reference proteome</keyword>
<name>A0ACB7ZZT0_9AGAM</name>
<dbReference type="EMBL" id="MU267993">
    <property type="protein sequence ID" value="KAH7906636.1"/>
    <property type="molecule type" value="Genomic_DNA"/>
</dbReference>
<organism evidence="1 2">
    <name type="scientific">Hygrophoropsis aurantiaca</name>
    <dbReference type="NCBI Taxonomy" id="72124"/>
    <lineage>
        <taxon>Eukaryota</taxon>
        <taxon>Fungi</taxon>
        <taxon>Dikarya</taxon>
        <taxon>Basidiomycota</taxon>
        <taxon>Agaricomycotina</taxon>
        <taxon>Agaricomycetes</taxon>
        <taxon>Agaricomycetidae</taxon>
        <taxon>Boletales</taxon>
        <taxon>Coniophorineae</taxon>
        <taxon>Hygrophoropsidaceae</taxon>
        <taxon>Hygrophoropsis</taxon>
    </lineage>
</organism>
<protein>
    <submittedName>
        <fullName evidence="1">Uncharacterized protein</fullName>
    </submittedName>
</protein>
<proteinExistence type="predicted"/>
<evidence type="ECO:0000313" key="1">
    <source>
        <dbReference type="EMBL" id="KAH7906636.1"/>
    </source>
</evidence>
<evidence type="ECO:0000313" key="2">
    <source>
        <dbReference type="Proteomes" id="UP000790377"/>
    </source>
</evidence>
<gene>
    <name evidence="1" type="ORF">BJ138DRAFT_1162170</name>
</gene>
<dbReference type="Proteomes" id="UP000790377">
    <property type="component" value="Unassembled WGS sequence"/>
</dbReference>
<accession>A0ACB7ZZT0</accession>